<dbReference type="KEGG" id="whj:H9Q79_10255"/>
<dbReference type="GO" id="GO:0005737">
    <property type="term" value="C:cytoplasm"/>
    <property type="evidence" value="ECO:0007669"/>
    <property type="project" value="TreeGrafter"/>
</dbReference>
<dbReference type="InterPro" id="IPR036869">
    <property type="entry name" value="J_dom_sf"/>
</dbReference>
<accession>A0A7G9G948</accession>
<dbReference type="GO" id="GO:0051082">
    <property type="term" value="F:unfolded protein binding"/>
    <property type="evidence" value="ECO:0007669"/>
    <property type="project" value="TreeGrafter"/>
</dbReference>
<organism evidence="3 4">
    <name type="scientific">Wansuia hejianensis</name>
    <dbReference type="NCBI Taxonomy" id="2763667"/>
    <lineage>
        <taxon>Bacteria</taxon>
        <taxon>Bacillati</taxon>
        <taxon>Bacillota</taxon>
        <taxon>Clostridia</taxon>
        <taxon>Lachnospirales</taxon>
        <taxon>Lachnospiraceae</taxon>
        <taxon>Wansuia</taxon>
    </lineage>
</organism>
<dbReference type="PANTHER" id="PTHR43948">
    <property type="entry name" value="DNAJ HOMOLOG SUBFAMILY B"/>
    <property type="match status" value="1"/>
</dbReference>
<dbReference type="AlphaFoldDB" id="A0A7G9G948"/>
<dbReference type="PROSITE" id="PS50076">
    <property type="entry name" value="DNAJ_2"/>
    <property type="match status" value="1"/>
</dbReference>
<evidence type="ECO:0000313" key="3">
    <source>
        <dbReference type="EMBL" id="QNM07330.1"/>
    </source>
</evidence>
<dbReference type="Proteomes" id="UP000515860">
    <property type="component" value="Chromosome"/>
</dbReference>
<dbReference type="SUPFAM" id="SSF48452">
    <property type="entry name" value="TPR-like"/>
    <property type="match status" value="1"/>
</dbReference>
<dbReference type="EMBL" id="CP060635">
    <property type="protein sequence ID" value="QNM07330.1"/>
    <property type="molecule type" value="Genomic_DNA"/>
</dbReference>
<name>A0A7G9G948_9FIRM</name>
<dbReference type="RefSeq" id="WP_118647867.1">
    <property type="nucleotide sequence ID" value="NZ_CP060635.1"/>
</dbReference>
<proteinExistence type="predicted"/>
<dbReference type="SUPFAM" id="SSF46565">
    <property type="entry name" value="Chaperone J-domain"/>
    <property type="match status" value="1"/>
</dbReference>
<dbReference type="Gene3D" id="1.25.40.10">
    <property type="entry name" value="Tetratricopeptide repeat domain"/>
    <property type="match status" value="1"/>
</dbReference>
<dbReference type="GO" id="GO:0044183">
    <property type="term" value="F:protein folding chaperone"/>
    <property type="evidence" value="ECO:0007669"/>
    <property type="project" value="TreeGrafter"/>
</dbReference>
<reference evidence="3 4" key="1">
    <citation type="submission" date="2020-08" db="EMBL/GenBank/DDBJ databases">
        <authorList>
            <person name="Liu C."/>
            <person name="Sun Q."/>
        </authorList>
    </citation>
    <scope>NUCLEOTIDE SEQUENCE [LARGE SCALE GENOMIC DNA]</scope>
    <source>
        <strain evidence="3 4">NSJ-29</strain>
    </source>
</reference>
<evidence type="ECO:0000259" key="2">
    <source>
        <dbReference type="PROSITE" id="PS50076"/>
    </source>
</evidence>
<gene>
    <name evidence="3" type="ORF">H9Q79_10255</name>
</gene>
<evidence type="ECO:0000313" key="4">
    <source>
        <dbReference type="Proteomes" id="UP000515860"/>
    </source>
</evidence>
<dbReference type="CDD" id="cd06257">
    <property type="entry name" value="DnaJ"/>
    <property type="match status" value="1"/>
</dbReference>
<feature type="domain" description="J" evidence="2">
    <location>
        <begin position="3"/>
        <end position="73"/>
    </location>
</feature>
<dbReference type="Pfam" id="PF00226">
    <property type="entry name" value="DnaJ"/>
    <property type="match status" value="1"/>
</dbReference>
<dbReference type="GO" id="GO:0006260">
    <property type="term" value="P:DNA replication"/>
    <property type="evidence" value="ECO:0007669"/>
    <property type="project" value="UniProtKB-KW"/>
</dbReference>
<dbReference type="InterPro" id="IPR011990">
    <property type="entry name" value="TPR-like_helical_dom_sf"/>
</dbReference>
<dbReference type="InterPro" id="IPR001623">
    <property type="entry name" value="DnaJ_domain"/>
</dbReference>
<sequence>MQDPYEVLGVSRDASTDEIKKAYRTLSRKYHPDANINNPNKAQAEEKFKQIQQAYKQIMDEKEHGTSSSGAYGSGSYGYGGQAGGGYGNDAEMQAAANYINNGHYMEAMSVLNNISNRNGTWYYLHAIANAGLGNNVNALEDAQMAVNLEPENLQFQRLLQQLSGNSEWYSNMGGGYGAGDCGQGSMSKVCCSCCAINALCSCCCPYGRVCCF</sequence>
<evidence type="ECO:0000256" key="1">
    <source>
        <dbReference type="ARBA" id="ARBA00022705"/>
    </source>
</evidence>
<keyword evidence="1" id="KW-0235">DNA replication</keyword>
<protein>
    <submittedName>
        <fullName evidence="3">J domain-containing protein</fullName>
    </submittedName>
</protein>
<dbReference type="SMART" id="SM00271">
    <property type="entry name" value="DnaJ"/>
    <property type="match status" value="1"/>
</dbReference>
<dbReference type="GO" id="GO:0051087">
    <property type="term" value="F:protein-folding chaperone binding"/>
    <property type="evidence" value="ECO:0007669"/>
    <property type="project" value="TreeGrafter"/>
</dbReference>
<dbReference type="PANTHER" id="PTHR43948:SF14">
    <property type="entry name" value="PROTEIN DNAJ, PUTATIVE-RELATED"/>
    <property type="match status" value="1"/>
</dbReference>
<dbReference type="PRINTS" id="PR00625">
    <property type="entry name" value="JDOMAIN"/>
</dbReference>
<dbReference type="Gene3D" id="1.10.287.110">
    <property type="entry name" value="DnaJ domain"/>
    <property type="match status" value="1"/>
</dbReference>
<keyword evidence="4" id="KW-1185">Reference proteome</keyword>